<dbReference type="Proteomes" id="UP000191116">
    <property type="component" value="Unassembled WGS sequence"/>
</dbReference>
<evidence type="ECO:0000256" key="2">
    <source>
        <dbReference type="ARBA" id="ARBA00022729"/>
    </source>
</evidence>
<keyword evidence="5 8" id="KW-0449">Lipoprotein</keyword>
<dbReference type="InterPro" id="IPR008816">
    <property type="entry name" value="Gly_zipper_2TM_dom"/>
</dbReference>
<dbReference type="PANTHER" id="PTHR35603">
    <property type="match status" value="1"/>
</dbReference>
<feature type="domain" description="Glycine zipper 2TM" evidence="7">
    <location>
        <begin position="67"/>
        <end position="108"/>
    </location>
</feature>
<accession>A0A1T4U7Z8</accession>
<evidence type="ECO:0000256" key="6">
    <source>
        <dbReference type="SAM" id="SignalP"/>
    </source>
</evidence>
<dbReference type="Pfam" id="PF05433">
    <property type="entry name" value="Rick_17kDa_Anti"/>
    <property type="match status" value="1"/>
</dbReference>
<dbReference type="GO" id="GO:0009279">
    <property type="term" value="C:cell outer membrane"/>
    <property type="evidence" value="ECO:0007669"/>
    <property type="project" value="UniProtKB-SubCell"/>
</dbReference>
<dbReference type="InterPro" id="IPR051407">
    <property type="entry name" value="Bact_OM_lipoprot/Surf_antigen"/>
</dbReference>
<evidence type="ECO:0000256" key="1">
    <source>
        <dbReference type="ARBA" id="ARBA00004459"/>
    </source>
</evidence>
<evidence type="ECO:0000313" key="9">
    <source>
        <dbReference type="Proteomes" id="UP000191116"/>
    </source>
</evidence>
<gene>
    <name evidence="8" type="primary">slyB_2</name>
    <name evidence="8" type="ORF">CZ814_02810</name>
</gene>
<protein>
    <submittedName>
        <fullName evidence="8">Outer membrane lipoprotein SlyB</fullName>
    </submittedName>
</protein>
<keyword evidence="3" id="KW-0472">Membrane</keyword>
<dbReference type="EMBL" id="FUWP01000017">
    <property type="protein sequence ID" value="SKA48641.1"/>
    <property type="molecule type" value="Genomic_DNA"/>
</dbReference>
<evidence type="ECO:0000256" key="3">
    <source>
        <dbReference type="ARBA" id="ARBA00023136"/>
    </source>
</evidence>
<dbReference type="PANTHER" id="PTHR35603:SF1">
    <property type="entry name" value="OUTER MEMBRANE LIPOPROTEIN SLYB"/>
    <property type="match status" value="1"/>
</dbReference>
<dbReference type="AlphaFoldDB" id="A0A1T4U7Z8"/>
<comment type="subcellular location">
    <subcellularLocation>
        <location evidence="1">Cell outer membrane</location>
        <topology evidence="1">Lipid-anchor</topology>
    </subcellularLocation>
</comment>
<name>A0A1T4U7Z8_9GAMM</name>
<keyword evidence="2 6" id="KW-0732">Signal</keyword>
<feature type="chain" id="PRO_5013318492" evidence="6">
    <location>
        <begin position="28"/>
        <end position="162"/>
    </location>
</feature>
<reference evidence="8 9" key="1">
    <citation type="submission" date="2017-02" db="EMBL/GenBank/DDBJ databases">
        <authorList>
            <person name="Peterson S.W."/>
        </authorList>
    </citation>
    <scope>NUCLEOTIDE SEQUENCE [LARGE SCALE GENOMIC DNA]</scope>
    <source>
        <strain evidence="8 9">CECT 9189</strain>
    </source>
</reference>
<keyword evidence="4" id="KW-0564">Palmitate</keyword>
<sequence>MSHKSIANKKVMVAVAMMLSLGVVGCAQNPYGDAYNVGEARTMQTVSTGTITKLDAVTMSSDGESTIGTLAGAAVGGILGSKIGGGSGSDIAAIGGALAGGALGNTAGDAISKRQGVNIVIKLDSGRTVAVVQQVDPNMIFRVGQRVDIYQQGSTTRVVPAN</sequence>
<organism evidence="8 9">
    <name type="scientific">Photobacterium toruni</name>
    <dbReference type="NCBI Taxonomy" id="1935446"/>
    <lineage>
        <taxon>Bacteria</taxon>
        <taxon>Pseudomonadati</taxon>
        <taxon>Pseudomonadota</taxon>
        <taxon>Gammaproteobacteria</taxon>
        <taxon>Vibrionales</taxon>
        <taxon>Vibrionaceae</taxon>
        <taxon>Photobacterium</taxon>
    </lineage>
</organism>
<proteinExistence type="predicted"/>
<evidence type="ECO:0000256" key="4">
    <source>
        <dbReference type="ARBA" id="ARBA00023139"/>
    </source>
</evidence>
<evidence type="ECO:0000256" key="5">
    <source>
        <dbReference type="ARBA" id="ARBA00023288"/>
    </source>
</evidence>
<dbReference type="PROSITE" id="PS51257">
    <property type="entry name" value="PROKAR_LIPOPROTEIN"/>
    <property type="match status" value="1"/>
</dbReference>
<feature type="signal peptide" evidence="6">
    <location>
        <begin position="1"/>
        <end position="27"/>
    </location>
</feature>
<evidence type="ECO:0000313" key="8">
    <source>
        <dbReference type="EMBL" id="SKA48641.1"/>
    </source>
</evidence>
<evidence type="ECO:0000259" key="7">
    <source>
        <dbReference type="Pfam" id="PF05433"/>
    </source>
</evidence>